<evidence type="ECO:0000256" key="1">
    <source>
        <dbReference type="SAM" id="MobiDB-lite"/>
    </source>
</evidence>
<dbReference type="AlphaFoldDB" id="A0A6B9KJS7"/>
<dbReference type="OrthoDB" id="2801792at2759"/>
<sequence>MSSLSRLTSSRNNSSSYNSSYTPHSVSPDQAMQIFASSQQHGHISYSTTTSQAQVPRSGSNQNYSAQQLRHEDAFSNCHYYHPVPSHPQADSSDYTYSHATYMHRSPSQDYAANYPHDAVSACTSYNLNDPPQSPFPPPSPYPNPQTPYTAAYGLMPGTLPDPRREGGYASAQHLESSLISYTPNPANVALNNPYQTPAFVIPDDASQLPTSPGQCPKVEYICEWDDCGMVLDGSCPGVRQHLKQHHFQGVTPASGEQIVCRWGGRCRREPMKWENVPKHVAECHTKSMMKVCDGCYVSFSRGDALKRHRESGNCHREPHMG</sequence>
<name>A0A6B9KJS7_9APHY</name>
<protein>
    <submittedName>
        <fullName evidence="2">Zinc finger protein 218</fullName>
    </submittedName>
</protein>
<organism evidence="2">
    <name type="scientific">Trametes gibbosa</name>
    <dbReference type="NCBI Taxonomy" id="160864"/>
    <lineage>
        <taxon>Eukaryota</taxon>
        <taxon>Fungi</taxon>
        <taxon>Dikarya</taxon>
        <taxon>Basidiomycota</taxon>
        <taxon>Agaricomycotina</taxon>
        <taxon>Agaricomycetes</taxon>
        <taxon>Polyporales</taxon>
        <taxon>Polyporaceae</taxon>
        <taxon>Trametes</taxon>
    </lineage>
</organism>
<feature type="region of interest" description="Disordered" evidence="1">
    <location>
        <begin position="1"/>
        <end position="63"/>
    </location>
</feature>
<proteinExistence type="evidence at transcript level"/>
<reference evidence="2" key="1">
    <citation type="submission" date="2019-05" db="EMBL/GenBank/DDBJ databases">
        <title>Expression and analysis of primary metabolism gene in Lenzites gibbosa treated with wood chip.</title>
        <authorList>
            <person name="Chi Y."/>
            <person name="Zhang J."/>
            <person name="Li S."/>
        </authorList>
    </citation>
    <scope>NUCLEOTIDE SEQUENCE</scope>
</reference>
<gene>
    <name evidence="2" type="primary">ZnF218</name>
</gene>
<dbReference type="EMBL" id="MK994961">
    <property type="protein sequence ID" value="QHA24591.1"/>
    <property type="molecule type" value="mRNA"/>
</dbReference>
<evidence type="ECO:0000313" key="2">
    <source>
        <dbReference type="EMBL" id="QHA24591.1"/>
    </source>
</evidence>
<feature type="compositionally biased region" description="Polar residues" evidence="1">
    <location>
        <begin position="23"/>
        <end position="63"/>
    </location>
</feature>
<feature type="compositionally biased region" description="Low complexity" evidence="1">
    <location>
        <begin position="1"/>
        <end position="22"/>
    </location>
</feature>
<accession>A0A6B9KJS7</accession>